<name>A0A1C3H702_9GAMM</name>
<organism evidence="4 5">
    <name type="scientific">Cardiobacterium hominis</name>
    <dbReference type="NCBI Taxonomy" id="2718"/>
    <lineage>
        <taxon>Bacteria</taxon>
        <taxon>Pseudomonadati</taxon>
        <taxon>Pseudomonadota</taxon>
        <taxon>Gammaproteobacteria</taxon>
        <taxon>Cardiobacteriales</taxon>
        <taxon>Cardiobacteriaceae</taxon>
        <taxon>Cardiobacterium</taxon>
    </lineage>
</organism>
<dbReference type="InterPro" id="IPR003314">
    <property type="entry name" value="Mu-type_HTH"/>
</dbReference>
<evidence type="ECO:0000259" key="2">
    <source>
        <dbReference type="PROSITE" id="PS50994"/>
    </source>
</evidence>
<dbReference type="InterPro" id="IPR012337">
    <property type="entry name" value="RNaseH-like_sf"/>
</dbReference>
<dbReference type="Gene3D" id="1.10.10.10">
    <property type="entry name" value="Winged helix-like DNA-binding domain superfamily/Winged helix DNA-binding domain"/>
    <property type="match status" value="1"/>
</dbReference>
<feature type="region of interest" description="Disordered" evidence="1">
    <location>
        <begin position="623"/>
        <end position="643"/>
    </location>
</feature>
<dbReference type="InterPro" id="IPR036397">
    <property type="entry name" value="RNaseH_sf"/>
</dbReference>
<dbReference type="GO" id="GO:0015074">
    <property type="term" value="P:DNA integration"/>
    <property type="evidence" value="ECO:0007669"/>
    <property type="project" value="InterPro"/>
</dbReference>
<protein>
    <submittedName>
        <fullName evidence="4">Phage transposase</fullName>
    </submittedName>
</protein>
<evidence type="ECO:0000256" key="1">
    <source>
        <dbReference type="SAM" id="MobiDB-lite"/>
    </source>
</evidence>
<evidence type="ECO:0000313" key="4">
    <source>
        <dbReference type="EMBL" id="SAM71755.1"/>
    </source>
</evidence>
<dbReference type="Proteomes" id="UP000190837">
    <property type="component" value="Unassembled WGS sequence"/>
</dbReference>
<dbReference type="InterPro" id="IPR015378">
    <property type="entry name" value="Transposase-like_Mu_C"/>
</dbReference>
<evidence type="ECO:0000313" key="5">
    <source>
        <dbReference type="Proteomes" id="UP000190837"/>
    </source>
</evidence>
<dbReference type="SUPFAM" id="SSF46955">
    <property type="entry name" value="Putative DNA-binding domain"/>
    <property type="match status" value="1"/>
</dbReference>
<feature type="domain" description="HTH Mu-type" evidence="3">
    <location>
        <begin position="7"/>
        <end position="73"/>
    </location>
</feature>
<accession>A0A1C3H702</accession>
<dbReference type="InterPro" id="IPR009061">
    <property type="entry name" value="DNA-bd_dom_put_sf"/>
</dbReference>
<sequence length="654" mass="72668">MTAKPEKWISAQELATYRLQSLPQTKAGVIHRAKKSGWTSRKRVGRGGGVEYALTSLPAEAQAEIRDHHAVKLLSQPVKSLEERAIDREVSLAMRDVTRLNDKQRQVCDARLAVVVHLRRIAAEVGVNQAVALVSAQSRAGTLAPEIAQWLEKAVARKAGAGVGERTLKQWLADANRCDNPTERLATFAPHKTGRPVVRLEGLRWLPEFLRHYRLKNGVGVNEAYRSFAAAWAVAHEGDVSELPNIYKVRRALAQIPNVELLRGRLTGAALRAHQTYVKRDWSQAHINDVWMGDGHSLKMKVQHPDHGQPFTPELTMIMDTRSRMIVGWSLAYSESCIAVGDALRHAIGQHGVPAIYYSDNGSGQTNKVLDTDVFGVLPRLGIEHQTGLPGNPQGRGMIERLNQTVGHLIARQFETYYGGGADPETVRENLTGVASLAKAIAEKKTELTPKQARAKGKLPRWDDLLKVIEAVIHHYNHEREHSEIQCTPAALYAALLAESADEIVRLSEVELRDMFRPQFTRVVERGWLKLHNKDYWHRELEKHDGETVVMAVDQHDPTTVIVKSLDGDWICDAKLDGNKRPGFAESLVESARRKRAEAAIKRAKHKAEQAAAELRPAIEGTPAETLSDLLGTGTDGKAATAEPEYQFLRTAMK</sequence>
<dbReference type="InterPro" id="IPR001584">
    <property type="entry name" value="Integrase_cat-core"/>
</dbReference>
<feature type="domain" description="Integrase catalytic" evidence="2">
    <location>
        <begin position="282"/>
        <end position="497"/>
    </location>
</feature>
<dbReference type="RefSeq" id="WP_079542135.1">
    <property type="nucleotide sequence ID" value="NZ_FKLO01000080.1"/>
</dbReference>
<gene>
    <name evidence="4" type="ORF">CHUV0807_2375</name>
</gene>
<dbReference type="InterPro" id="IPR036388">
    <property type="entry name" value="WH-like_DNA-bd_sf"/>
</dbReference>
<dbReference type="SUPFAM" id="SSF50610">
    <property type="entry name" value="mu transposase, C-terminal domain"/>
    <property type="match status" value="1"/>
</dbReference>
<dbReference type="EMBL" id="FKLO01000080">
    <property type="protein sequence ID" value="SAM71755.1"/>
    <property type="molecule type" value="Genomic_DNA"/>
</dbReference>
<dbReference type="Gene3D" id="3.30.420.10">
    <property type="entry name" value="Ribonuclease H-like superfamily/Ribonuclease H"/>
    <property type="match status" value="1"/>
</dbReference>
<dbReference type="PROSITE" id="PS51702">
    <property type="entry name" value="HTH_MU"/>
    <property type="match status" value="1"/>
</dbReference>
<evidence type="ECO:0000259" key="3">
    <source>
        <dbReference type="PROSITE" id="PS51702"/>
    </source>
</evidence>
<proteinExistence type="predicted"/>
<dbReference type="SUPFAM" id="SSF53098">
    <property type="entry name" value="Ribonuclease H-like"/>
    <property type="match status" value="1"/>
</dbReference>
<dbReference type="Pfam" id="PF02316">
    <property type="entry name" value="HTH_Tnp_Mu_1"/>
    <property type="match status" value="1"/>
</dbReference>
<dbReference type="Pfam" id="PF09299">
    <property type="entry name" value="Mu-transpos_C"/>
    <property type="match status" value="1"/>
</dbReference>
<dbReference type="PROSITE" id="PS50994">
    <property type="entry name" value="INTEGRASE"/>
    <property type="match status" value="1"/>
</dbReference>
<dbReference type="InterPro" id="IPR009004">
    <property type="entry name" value="Transposase_Mu_C"/>
</dbReference>
<dbReference type="AlphaFoldDB" id="A0A1C3H702"/>
<reference evidence="5" key="1">
    <citation type="submission" date="2016-04" db="EMBL/GenBank/DDBJ databases">
        <authorList>
            <person name="Tagini F."/>
        </authorList>
    </citation>
    <scope>NUCLEOTIDE SEQUENCE [LARGE SCALE GENOMIC DNA]</scope>
    <source>
        <strain evidence="5">CHUV0807</strain>
    </source>
</reference>
<dbReference type="GO" id="GO:0003677">
    <property type="term" value="F:DNA binding"/>
    <property type="evidence" value="ECO:0007669"/>
    <property type="project" value="InterPro"/>
</dbReference>